<protein>
    <submittedName>
        <fullName evidence="1">Uncharacterized protein</fullName>
    </submittedName>
</protein>
<dbReference type="GO" id="GO:0033862">
    <property type="term" value="F:UMP kinase activity"/>
    <property type="evidence" value="ECO:0007669"/>
    <property type="project" value="TreeGrafter"/>
</dbReference>
<dbReference type="PANTHER" id="PTHR42833:SF1">
    <property type="entry name" value="UMP KINASE"/>
    <property type="match status" value="1"/>
</dbReference>
<dbReference type="STRING" id="3818.A0A444YND8"/>
<dbReference type="GO" id="GO:0006225">
    <property type="term" value="P:UDP biosynthetic process"/>
    <property type="evidence" value="ECO:0007669"/>
    <property type="project" value="TreeGrafter"/>
</dbReference>
<name>A0A444YND8_ARAHY</name>
<dbReference type="EMBL" id="SDMP01000016">
    <property type="protein sequence ID" value="RYR03460.1"/>
    <property type="molecule type" value="Genomic_DNA"/>
</dbReference>
<keyword evidence="2" id="KW-1185">Reference proteome</keyword>
<comment type="caution">
    <text evidence="1">The sequence shown here is derived from an EMBL/GenBank/DDBJ whole genome shotgun (WGS) entry which is preliminary data.</text>
</comment>
<evidence type="ECO:0000313" key="1">
    <source>
        <dbReference type="EMBL" id="RYR03460.1"/>
    </source>
</evidence>
<evidence type="ECO:0000313" key="2">
    <source>
        <dbReference type="Proteomes" id="UP000289738"/>
    </source>
</evidence>
<accession>A0A444YND8</accession>
<gene>
    <name evidence="1" type="ORF">Ahy_B06g082435</name>
</gene>
<reference evidence="1 2" key="1">
    <citation type="submission" date="2019-01" db="EMBL/GenBank/DDBJ databases">
        <title>Sequencing of cultivated peanut Arachis hypogaea provides insights into genome evolution and oil improvement.</title>
        <authorList>
            <person name="Chen X."/>
        </authorList>
    </citation>
    <scope>NUCLEOTIDE SEQUENCE [LARGE SCALE GENOMIC DNA]</scope>
    <source>
        <strain evidence="2">cv. Fuhuasheng</strain>
        <tissue evidence="1">Leaves</tissue>
    </source>
</reference>
<sequence>MKTSSLKYPPYTFSIPMVLKTGPADRILMHVICLLPCVCYNSWHAYGQSKLANMLHANELARCLKVARQGELTSYRISCLLIAAKDDLTPYPRAVQDSVKLKRVMESDSALTEDLIAYNIIPLDAASSTNAIVSFPEVQAAVLALRYFSCLPELPREAFTSSIRNADMLDFLQYTFRFQVAMSISREVAIASRLGVEAAIVVGGRNFFCEDAWVAATGLERCTTYQIGELVSREVTPMDMTALTFCEENAIPD</sequence>
<dbReference type="AlphaFoldDB" id="A0A444YND8"/>
<dbReference type="PANTHER" id="PTHR42833">
    <property type="entry name" value="URIDYLATE KINASE"/>
    <property type="match status" value="1"/>
</dbReference>
<organism evidence="1 2">
    <name type="scientific">Arachis hypogaea</name>
    <name type="common">Peanut</name>
    <dbReference type="NCBI Taxonomy" id="3818"/>
    <lineage>
        <taxon>Eukaryota</taxon>
        <taxon>Viridiplantae</taxon>
        <taxon>Streptophyta</taxon>
        <taxon>Embryophyta</taxon>
        <taxon>Tracheophyta</taxon>
        <taxon>Spermatophyta</taxon>
        <taxon>Magnoliopsida</taxon>
        <taxon>eudicotyledons</taxon>
        <taxon>Gunneridae</taxon>
        <taxon>Pentapetalae</taxon>
        <taxon>rosids</taxon>
        <taxon>fabids</taxon>
        <taxon>Fabales</taxon>
        <taxon>Fabaceae</taxon>
        <taxon>Papilionoideae</taxon>
        <taxon>50 kb inversion clade</taxon>
        <taxon>dalbergioids sensu lato</taxon>
        <taxon>Dalbergieae</taxon>
        <taxon>Pterocarpus clade</taxon>
        <taxon>Arachis</taxon>
    </lineage>
</organism>
<dbReference type="Proteomes" id="UP000289738">
    <property type="component" value="Chromosome B06"/>
</dbReference>
<proteinExistence type="predicted"/>